<feature type="site" description="Substrate discrimination" evidence="17">
    <location>
        <position position="55"/>
    </location>
</feature>
<dbReference type="Pfam" id="PF11799">
    <property type="entry name" value="IMS_C"/>
    <property type="match status" value="1"/>
</dbReference>
<organism evidence="19 20">
    <name type="scientific">Albimonas pacifica</name>
    <dbReference type="NCBI Taxonomy" id="1114924"/>
    <lineage>
        <taxon>Bacteria</taxon>
        <taxon>Pseudomonadati</taxon>
        <taxon>Pseudomonadota</taxon>
        <taxon>Alphaproteobacteria</taxon>
        <taxon>Rhodobacterales</taxon>
        <taxon>Paracoccaceae</taxon>
        <taxon>Albimonas</taxon>
    </lineage>
</organism>
<evidence type="ECO:0000256" key="12">
    <source>
        <dbReference type="ARBA" id="ARBA00022932"/>
    </source>
</evidence>
<dbReference type="GO" id="GO:0000287">
    <property type="term" value="F:magnesium ion binding"/>
    <property type="evidence" value="ECO:0007669"/>
    <property type="project" value="UniProtKB-UniRule"/>
</dbReference>
<dbReference type="GO" id="GO:0009432">
    <property type="term" value="P:SOS response"/>
    <property type="evidence" value="ECO:0007669"/>
    <property type="project" value="TreeGrafter"/>
</dbReference>
<evidence type="ECO:0000256" key="2">
    <source>
        <dbReference type="ARBA" id="ARBA00010945"/>
    </source>
</evidence>
<evidence type="ECO:0000256" key="14">
    <source>
        <dbReference type="ARBA" id="ARBA00023204"/>
    </source>
</evidence>
<keyword evidence="5 17" id="KW-0963">Cytoplasm</keyword>
<dbReference type="EMBL" id="FOQH01000003">
    <property type="protein sequence ID" value="SFH91731.1"/>
    <property type="molecule type" value="Genomic_DNA"/>
</dbReference>
<dbReference type="GO" id="GO:0005829">
    <property type="term" value="C:cytosol"/>
    <property type="evidence" value="ECO:0007669"/>
    <property type="project" value="TreeGrafter"/>
</dbReference>
<dbReference type="Gene3D" id="1.10.150.20">
    <property type="entry name" value="5' to 3' exonuclease, C-terminal subdomain"/>
    <property type="match status" value="1"/>
</dbReference>
<gene>
    <name evidence="17" type="primary">dinB</name>
    <name evidence="19" type="ORF">SAMN05216258_10383</name>
</gene>
<dbReference type="Pfam" id="PF00817">
    <property type="entry name" value="IMS"/>
    <property type="match status" value="1"/>
</dbReference>
<dbReference type="FunFam" id="3.40.1170.60:FF:000001">
    <property type="entry name" value="DNA polymerase IV"/>
    <property type="match status" value="1"/>
</dbReference>
<dbReference type="InterPro" id="IPR043502">
    <property type="entry name" value="DNA/RNA_pol_sf"/>
</dbReference>
<comment type="catalytic activity">
    <reaction evidence="16 17">
        <text>DNA(n) + a 2'-deoxyribonucleoside 5'-triphosphate = DNA(n+1) + diphosphate</text>
        <dbReference type="Rhea" id="RHEA:22508"/>
        <dbReference type="Rhea" id="RHEA-COMP:17339"/>
        <dbReference type="Rhea" id="RHEA-COMP:17340"/>
        <dbReference type="ChEBI" id="CHEBI:33019"/>
        <dbReference type="ChEBI" id="CHEBI:61560"/>
        <dbReference type="ChEBI" id="CHEBI:173112"/>
        <dbReference type="EC" id="2.7.7.7"/>
    </reaction>
</comment>
<evidence type="ECO:0000256" key="6">
    <source>
        <dbReference type="ARBA" id="ARBA00022679"/>
    </source>
</evidence>
<keyword evidence="13 17" id="KW-0238">DNA-binding</keyword>
<evidence type="ECO:0000256" key="10">
    <source>
        <dbReference type="ARBA" id="ARBA00022763"/>
    </source>
</evidence>
<dbReference type="GO" id="GO:0042276">
    <property type="term" value="P:error-prone translesion synthesis"/>
    <property type="evidence" value="ECO:0007669"/>
    <property type="project" value="TreeGrafter"/>
</dbReference>
<dbReference type="NCBIfam" id="NF002751">
    <property type="entry name" value="PRK02794.1"/>
    <property type="match status" value="1"/>
</dbReference>
<feature type="binding site" evidence="17">
    <location>
        <position position="50"/>
    </location>
    <ligand>
        <name>Mg(2+)</name>
        <dbReference type="ChEBI" id="CHEBI:18420"/>
    </ligand>
</feature>
<accession>A0A1I3DZ60</accession>
<dbReference type="InterPro" id="IPR043128">
    <property type="entry name" value="Rev_trsase/Diguanyl_cyclase"/>
</dbReference>
<evidence type="ECO:0000313" key="20">
    <source>
        <dbReference type="Proteomes" id="UP000199377"/>
    </source>
</evidence>
<evidence type="ECO:0000256" key="5">
    <source>
        <dbReference type="ARBA" id="ARBA00022490"/>
    </source>
</evidence>
<keyword evidence="4 17" id="KW-0515">Mutator protein</keyword>
<dbReference type="HAMAP" id="MF_01113">
    <property type="entry name" value="DNApol_IV"/>
    <property type="match status" value="1"/>
</dbReference>
<dbReference type="GO" id="GO:0003684">
    <property type="term" value="F:damaged DNA binding"/>
    <property type="evidence" value="ECO:0007669"/>
    <property type="project" value="InterPro"/>
</dbReference>
<keyword evidence="8 17" id="KW-0235">DNA replication</keyword>
<dbReference type="PROSITE" id="PS50173">
    <property type="entry name" value="UMUC"/>
    <property type="match status" value="1"/>
</dbReference>
<dbReference type="EC" id="2.7.7.7" evidence="17"/>
<dbReference type="Gene3D" id="3.30.1490.100">
    <property type="entry name" value="DNA polymerase, Y-family, little finger domain"/>
    <property type="match status" value="1"/>
</dbReference>
<dbReference type="STRING" id="1114924.SAMN05216258_10383"/>
<dbReference type="AlphaFoldDB" id="A0A1I3DZ60"/>
<keyword evidence="14 17" id="KW-0234">DNA repair</keyword>
<dbReference type="InterPro" id="IPR036775">
    <property type="entry name" value="DNA_pol_Y-fam_lit_finger_sf"/>
</dbReference>
<name>A0A1I3DZ60_9RHOB</name>
<keyword evidence="11 17" id="KW-0460">Magnesium</keyword>
<evidence type="ECO:0000256" key="16">
    <source>
        <dbReference type="ARBA" id="ARBA00049244"/>
    </source>
</evidence>
<evidence type="ECO:0000256" key="4">
    <source>
        <dbReference type="ARBA" id="ARBA00022457"/>
    </source>
</evidence>
<evidence type="ECO:0000256" key="11">
    <source>
        <dbReference type="ARBA" id="ARBA00022842"/>
    </source>
</evidence>
<evidence type="ECO:0000256" key="8">
    <source>
        <dbReference type="ARBA" id="ARBA00022705"/>
    </source>
</evidence>
<dbReference type="Gene3D" id="3.30.70.270">
    <property type="match status" value="1"/>
</dbReference>
<evidence type="ECO:0000256" key="13">
    <source>
        <dbReference type="ARBA" id="ARBA00023125"/>
    </source>
</evidence>
<evidence type="ECO:0000313" key="19">
    <source>
        <dbReference type="EMBL" id="SFH91731.1"/>
    </source>
</evidence>
<dbReference type="SUPFAM" id="SSF100879">
    <property type="entry name" value="Lesion bypass DNA polymerase (Y-family), little finger domain"/>
    <property type="match status" value="1"/>
</dbReference>
<dbReference type="InterPro" id="IPR022880">
    <property type="entry name" value="DNApol_IV"/>
</dbReference>
<dbReference type="InterPro" id="IPR050116">
    <property type="entry name" value="DNA_polymerase-Y"/>
</dbReference>
<dbReference type="Gene3D" id="3.40.1170.60">
    <property type="match status" value="1"/>
</dbReference>
<keyword evidence="10 17" id="KW-0227">DNA damage</keyword>
<keyword evidence="7 17" id="KW-0548">Nucleotidyltransferase</keyword>
<comment type="subunit">
    <text evidence="3 17">Monomer.</text>
</comment>
<dbReference type="GO" id="GO:0003887">
    <property type="term" value="F:DNA-directed DNA polymerase activity"/>
    <property type="evidence" value="ECO:0007669"/>
    <property type="project" value="UniProtKB-UniRule"/>
</dbReference>
<dbReference type="NCBIfam" id="NF002677">
    <property type="entry name" value="PRK02406.1"/>
    <property type="match status" value="1"/>
</dbReference>
<reference evidence="19 20" key="1">
    <citation type="submission" date="2016-10" db="EMBL/GenBank/DDBJ databases">
        <authorList>
            <person name="de Groot N.N."/>
        </authorList>
    </citation>
    <scope>NUCLEOTIDE SEQUENCE [LARGE SCALE GENOMIC DNA]</scope>
    <source>
        <strain evidence="19 20">CGMCC 1.11030</strain>
    </source>
</reference>
<dbReference type="InterPro" id="IPR017961">
    <property type="entry name" value="DNA_pol_Y-fam_little_finger"/>
</dbReference>
<feature type="domain" description="UmuC" evidence="18">
    <location>
        <begin position="46"/>
        <end position="226"/>
    </location>
</feature>
<comment type="similarity">
    <text evidence="2 17">Belongs to the DNA polymerase type-Y family.</text>
</comment>
<evidence type="ECO:0000256" key="17">
    <source>
        <dbReference type="HAMAP-Rule" id="MF_01113"/>
    </source>
</evidence>
<comment type="subcellular location">
    <subcellularLocation>
        <location evidence="1 17">Cytoplasm</location>
    </subcellularLocation>
</comment>
<keyword evidence="9 17" id="KW-0479">Metal-binding</keyword>
<dbReference type="FunFam" id="3.30.1490.100:FF:000004">
    <property type="entry name" value="DNA polymerase IV"/>
    <property type="match status" value="1"/>
</dbReference>
<evidence type="ECO:0000256" key="3">
    <source>
        <dbReference type="ARBA" id="ARBA00011245"/>
    </source>
</evidence>
<dbReference type="SUPFAM" id="SSF56672">
    <property type="entry name" value="DNA/RNA polymerases"/>
    <property type="match status" value="1"/>
</dbReference>
<dbReference type="GO" id="GO:0006261">
    <property type="term" value="P:DNA-templated DNA replication"/>
    <property type="evidence" value="ECO:0007669"/>
    <property type="project" value="UniProtKB-UniRule"/>
</dbReference>
<keyword evidence="6 17" id="KW-0808">Transferase</keyword>
<dbReference type="InterPro" id="IPR001126">
    <property type="entry name" value="UmuC"/>
</dbReference>
<evidence type="ECO:0000256" key="1">
    <source>
        <dbReference type="ARBA" id="ARBA00004496"/>
    </source>
</evidence>
<dbReference type="PANTHER" id="PTHR11076:SF33">
    <property type="entry name" value="DNA POLYMERASE KAPPA"/>
    <property type="match status" value="1"/>
</dbReference>
<dbReference type="GO" id="GO:0006281">
    <property type="term" value="P:DNA repair"/>
    <property type="evidence" value="ECO:0007669"/>
    <property type="project" value="UniProtKB-UniRule"/>
</dbReference>
<keyword evidence="20" id="KW-1185">Reference proteome</keyword>
<feature type="binding site" evidence="17">
    <location>
        <position position="143"/>
    </location>
    <ligand>
        <name>Mg(2+)</name>
        <dbReference type="ChEBI" id="CHEBI:18420"/>
    </ligand>
</feature>
<dbReference type="Proteomes" id="UP000199377">
    <property type="component" value="Unassembled WGS sequence"/>
</dbReference>
<proteinExistence type="inferred from homology"/>
<evidence type="ECO:0000256" key="15">
    <source>
        <dbReference type="ARBA" id="ARBA00025589"/>
    </source>
</evidence>
<dbReference type="CDD" id="cd03586">
    <property type="entry name" value="PolY_Pol_IV_kappa"/>
    <property type="match status" value="1"/>
</dbReference>
<keyword evidence="12 17" id="KW-0239">DNA-directed DNA polymerase</keyword>
<protein>
    <recommendedName>
        <fullName evidence="17">DNA polymerase IV</fullName>
        <shortName evidence="17">Pol IV</shortName>
        <ecNumber evidence="17">2.7.7.7</ecNumber>
    </recommendedName>
</protein>
<comment type="cofactor">
    <cofactor evidence="17">
        <name>Mg(2+)</name>
        <dbReference type="ChEBI" id="CHEBI:18420"/>
    </cofactor>
    <text evidence="17">Binds 2 magnesium ions per subunit.</text>
</comment>
<evidence type="ECO:0000259" key="18">
    <source>
        <dbReference type="PROSITE" id="PS50173"/>
    </source>
</evidence>
<evidence type="ECO:0000256" key="7">
    <source>
        <dbReference type="ARBA" id="ARBA00022695"/>
    </source>
</evidence>
<sequence>MSTTPLPALCRDCGATFEVAAGARPRCPACRSPRALAHPELHALSIAHLDCDAFYASVEKRDDPALRDVPLIIGGGRRGVVSTACYIARTRGVRSAMPMFKALKLCPEAAVIKPRMEHYAAVSRQIRALMDELTPMIEPLSLDEAFLDLSGTQRLHGMSPAAAMARLIRRIEAEVGVSASVGLSHNKFLAKIASDLDKPRGFSVIGRAETEAFLIDKPIRIVWGIGEATAAKLEGEGIRTLRDLLRADPDRVMARHGAMGARLLKLARGEDARRVAPDAALKSISNETTFDEDVSDPDLLDGHLWRMAEKAAGRAKAKGLAGRTVTLKLKRADFRLLTRRATPPEPVQLADRLYRIARPMLQREMNAGPFRLLGVGISDLVPESEAERSGDLLDPDAGRRGAAEKAADAIRQRFGLGAILKGRSLR</sequence>
<evidence type="ECO:0000256" key="9">
    <source>
        <dbReference type="ARBA" id="ARBA00022723"/>
    </source>
</evidence>
<comment type="function">
    <text evidence="15 17">Poorly processive, error-prone DNA polymerase involved in untargeted mutagenesis. Copies undamaged DNA at stalled replication forks, which arise in vivo from mismatched or misaligned primer ends. These misaligned primers can be extended by PolIV. Exhibits no 3'-5' exonuclease (proofreading) activity. May be involved in translesional synthesis, in conjunction with the beta clamp from PolIII.</text>
</comment>
<dbReference type="PANTHER" id="PTHR11076">
    <property type="entry name" value="DNA REPAIR POLYMERASE UMUC / TRANSFERASE FAMILY MEMBER"/>
    <property type="match status" value="1"/>
</dbReference>
<feature type="active site" evidence="17">
    <location>
        <position position="144"/>
    </location>
</feature>